<dbReference type="HAMAP" id="MF_00006">
    <property type="entry name" value="Arg_succ_lyase"/>
    <property type="match status" value="1"/>
</dbReference>
<dbReference type="InterPro" id="IPR024083">
    <property type="entry name" value="Fumarase/histidase_N"/>
</dbReference>
<dbReference type="SUPFAM" id="SSF48557">
    <property type="entry name" value="L-aspartase-like"/>
    <property type="match status" value="1"/>
</dbReference>
<dbReference type="OrthoDB" id="2561043at2759"/>
<dbReference type="STRING" id="4999.A0A1Y1U895"/>
<dbReference type="PANTHER" id="PTHR43814">
    <property type="entry name" value="ARGININOSUCCINATE LYASE"/>
    <property type="match status" value="1"/>
</dbReference>
<keyword evidence="9" id="KW-0456">Lyase</keyword>
<protein>
    <recommendedName>
        <fullName evidence="5">Argininosuccinate lyase</fullName>
        <ecNumber evidence="4">4.3.2.1</ecNumber>
    </recommendedName>
    <alternativeName>
        <fullName evidence="6">Arginosuccinase</fullName>
    </alternativeName>
</protein>
<dbReference type="FunFam" id="1.10.275.10:FF:000002">
    <property type="entry name" value="Argininosuccinate lyase"/>
    <property type="match status" value="1"/>
</dbReference>
<name>A0A1Y1U895_9TREE</name>
<comment type="pathway">
    <text evidence="2">Amino-acid biosynthesis; L-arginine biosynthesis; L-arginine from L-ornithine and carbamoyl phosphate: step 3/3.</text>
</comment>
<dbReference type="Pfam" id="PF14698">
    <property type="entry name" value="ASL_C2"/>
    <property type="match status" value="1"/>
</dbReference>
<proteinExistence type="inferred from homology"/>
<feature type="domain" description="Argininosuccinate lyase C-terminal" evidence="8">
    <location>
        <begin position="373"/>
        <end position="443"/>
    </location>
</feature>
<dbReference type="InterPro" id="IPR000362">
    <property type="entry name" value="Fumarate_lyase_fam"/>
</dbReference>
<sequence>MAGQEDFTKRKLWGGRFTGSTDPLMHEFNQSLKYDKRMYAADVKGSIAFSKALLKAGILNEKEQKEIERGLKEVEVEWKEGKFVIQPDDEDIHTANERRLSEIIGKDIGGKLHTGRSRNDQVATDMRIWLMDETAIIESYLKALLDVMVSRAEKEVDAILPGYTHLQRAQPVRWSHLLLSHAQSFLSDLSRLRQLVPRISVLPLGSAALAGNPYSLDRELLRQELGFQSIGENSMHAVADRDFVVEWMQWASLCMIHMSRMAEDLIIYSSAEFGFVTLSDAYSTGSSIMPQKKNPDSLELLRGKSGRVFGQMAGFMMSLKGVPSTYNKDLQEDKEPLFDCVDTISAALRIAEGVVATLNIHPEKMKAALTMDMLATDIADYLVRKGASRVPFRETHHISGRAVALAEKTSCQISDLSMDQWKDLSPHFTEDVMQVFDFETSVEKRNAIGGPARATVQRQVDIARQRIKGEANQ</sequence>
<dbReference type="CDD" id="cd01359">
    <property type="entry name" value="Argininosuccinate_lyase"/>
    <property type="match status" value="1"/>
</dbReference>
<evidence type="ECO:0000256" key="6">
    <source>
        <dbReference type="ARBA" id="ARBA00032749"/>
    </source>
</evidence>
<dbReference type="AlphaFoldDB" id="A0A1Y1U895"/>
<dbReference type="GeneID" id="33555451"/>
<evidence type="ECO:0000256" key="5">
    <source>
        <dbReference type="ARBA" id="ARBA00019698"/>
    </source>
</evidence>
<dbReference type="GO" id="GO:0005829">
    <property type="term" value="C:cytosol"/>
    <property type="evidence" value="ECO:0007669"/>
    <property type="project" value="TreeGrafter"/>
</dbReference>
<dbReference type="EC" id="4.3.2.1" evidence="4"/>
<dbReference type="FunFam" id="1.10.40.30:FF:000001">
    <property type="entry name" value="Argininosuccinate lyase"/>
    <property type="match status" value="1"/>
</dbReference>
<dbReference type="Proteomes" id="UP000193218">
    <property type="component" value="Unassembled WGS sequence"/>
</dbReference>
<dbReference type="PANTHER" id="PTHR43814:SF1">
    <property type="entry name" value="ARGININOSUCCINATE LYASE"/>
    <property type="match status" value="1"/>
</dbReference>
<comment type="similarity">
    <text evidence="3">Belongs to the lyase 1 family. Argininosuccinate lyase subfamily.</text>
</comment>
<evidence type="ECO:0000256" key="2">
    <source>
        <dbReference type="ARBA" id="ARBA00004941"/>
    </source>
</evidence>
<dbReference type="InterPro" id="IPR022761">
    <property type="entry name" value="Fumarate_lyase_N"/>
</dbReference>
<organism evidence="9 10">
    <name type="scientific">Kockovaella imperatae</name>
    <dbReference type="NCBI Taxonomy" id="4999"/>
    <lineage>
        <taxon>Eukaryota</taxon>
        <taxon>Fungi</taxon>
        <taxon>Dikarya</taxon>
        <taxon>Basidiomycota</taxon>
        <taxon>Agaricomycotina</taxon>
        <taxon>Tremellomycetes</taxon>
        <taxon>Tremellales</taxon>
        <taxon>Cuniculitremaceae</taxon>
        <taxon>Kockovaella</taxon>
    </lineage>
</organism>
<dbReference type="InParanoid" id="A0A1Y1U895"/>
<keyword evidence="10" id="KW-1185">Reference proteome</keyword>
<dbReference type="PROSITE" id="PS00163">
    <property type="entry name" value="FUMARATE_LYASES"/>
    <property type="match status" value="1"/>
</dbReference>
<evidence type="ECO:0000313" key="9">
    <source>
        <dbReference type="EMBL" id="ORX34259.1"/>
    </source>
</evidence>
<dbReference type="Gene3D" id="1.10.275.10">
    <property type="entry name" value="Fumarase/aspartase (N-terminal domain)"/>
    <property type="match status" value="1"/>
</dbReference>
<dbReference type="Gene3D" id="1.10.40.30">
    <property type="entry name" value="Fumarase/aspartase (C-terminal domain)"/>
    <property type="match status" value="1"/>
</dbReference>
<evidence type="ECO:0000259" key="8">
    <source>
        <dbReference type="Pfam" id="PF14698"/>
    </source>
</evidence>
<dbReference type="GO" id="GO:0042450">
    <property type="term" value="P:L-arginine biosynthetic process via ornithine"/>
    <property type="evidence" value="ECO:0007669"/>
    <property type="project" value="InterPro"/>
</dbReference>
<evidence type="ECO:0000256" key="3">
    <source>
        <dbReference type="ARBA" id="ARBA00010755"/>
    </source>
</evidence>
<feature type="domain" description="Fumarate lyase N-terminal" evidence="7">
    <location>
        <begin position="15"/>
        <end position="310"/>
    </location>
</feature>
<dbReference type="PRINTS" id="PR00145">
    <property type="entry name" value="ARGSUCLYASE"/>
</dbReference>
<evidence type="ECO:0000256" key="1">
    <source>
        <dbReference type="ARBA" id="ARBA00000985"/>
    </source>
</evidence>
<dbReference type="PRINTS" id="PR00149">
    <property type="entry name" value="FUMRATELYASE"/>
</dbReference>
<comment type="catalytic activity">
    <reaction evidence="1">
        <text>2-(N(omega)-L-arginino)succinate = fumarate + L-arginine</text>
        <dbReference type="Rhea" id="RHEA:24020"/>
        <dbReference type="ChEBI" id="CHEBI:29806"/>
        <dbReference type="ChEBI" id="CHEBI:32682"/>
        <dbReference type="ChEBI" id="CHEBI:57472"/>
        <dbReference type="EC" id="4.3.2.1"/>
    </reaction>
</comment>
<reference evidence="9 10" key="1">
    <citation type="submission" date="2017-03" db="EMBL/GenBank/DDBJ databases">
        <title>Widespread Adenine N6-methylation of Active Genes in Fungi.</title>
        <authorList>
            <consortium name="DOE Joint Genome Institute"/>
            <person name="Mondo S.J."/>
            <person name="Dannebaum R.O."/>
            <person name="Kuo R.C."/>
            <person name="Louie K.B."/>
            <person name="Bewick A.J."/>
            <person name="Labutti K."/>
            <person name="Haridas S."/>
            <person name="Kuo A."/>
            <person name="Salamov A."/>
            <person name="Ahrendt S.R."/>
            <person name="Lau R."/>
            <person name="Bowen B.P."/>
            <person name="Lipzen A."/>
            <person name="Sullivan W."/>
            <person name="Andreopoulos W.B."/>
            <person name="Clum A."/>
            <person name="Lindquist E."/>
            <person name="Daum C."/>
            <person name="Northen T.R."/>
            <person name="Ramamoorthy G."/>
            <person name="Schmitz R.J."/>
            <person name="Gryganskyi A."/>
            <person name="Culley D."/>
            <person name="Magnuson J."/>
            <person name="James T.Y."/>
            <person name="O'Malley M.A."/>
            <person name="Stajich J.E."/>
            <person name="Spatafora J.W."/>
            <person name="Visel A."/>
            <person name="Grigoriev I.V."/>
        </authorList>
    </citation>
    <scope>NUCLEOTIDE SEQUENCE [LARGE SCALE GENOMIC DNA]</scope>
    <source>
        <strain evidence="9 10">NRRL Y-17943</strain>
    </source>
</reference>
<dbReference type="InterPro" id="IPR029419">
    <property type="entry name" value="Arg_succ_lyase_C"/>
</dbReference>
<evidence type="ECO:0000259" key="7">
    <source>
        <dbReference type="Pfam" id="PF00206"/>
    </source>
</evidence>
<dbReference type="FunCoup" id="A0A1Y1U895">
    <property type="interactions" value="321"/>
</dbReference>
<dbReference type="InterPro" id="IPR009049">
    <property type="entry name" value="Argininosuccinate_lyase"/>
</dbReference>
<dbReference type="Pfam" id="PF00206">
    <property type="entry name" value="Lyase_1"/>
    <property type="match status" value="1"/>
</dbReference>
<gene>
    <name evidence="9" type="ORF">BD324DRAFT_583860</name>
</gene>
<dbReference type="EMBL" id="NBSH01000015">
    <property type="protein sequence ID" value="ORX34259.1"/>
    <property type="molecule type" value="Genomic_DNA"/>
</dbReference>
<dbReference type="InterPro" id="IPR008948">
    <property type="entry name" value="L-Aspartase-like"/>
</dbReference>
<dbReference type="FunFam" id="1.20.200.10:FF:000002">
    <property type="entry name" value="Argininosuccinate lyase"/>
    <property type="match status" value="1"/>
</dbReference>
<accession>A0A1Y1U895</accession>
<dbReference type="NCBIfam" id="TIGR00838">
    <property type="entry name" value="argH"/>
    <property type="match status" value="1"/>
</dbReference>
<dbReference type="InterPro" id="IPR020557">
    <property type="entry name" value="Fumarate_lyase_CS"/>
</dbReference>
<evidence type="ECO:0000256" key="4">
    <source>
        <dbReference type="ARBA" id="ARBA00012338"/>
    </source>
</evidence>
<evidence type="ECO:0000313" key="10">
    <source>
        <dbReference type="Proteomes" id="UP000193218"/>
    </source>
</evidence>
<dbReference type="GO" id="GO:0004056">
    <property type="term" value="F:argininosuccinate lyase activity"/>
    <property type="evidence" value="ECO:0007669"/>
    <property type="project" value="UniProtKB-EC"/>
</dbReference>
<comment type="caution">
    <text evidence="9">The sequence shown here is derived from an EMBL/GenBank/DDBJ whole genome shotgun (WGS) entry which is preliminary data.</text>
</comment>
<dbReference type="RefSeq" id="XP_021868537.1">
    <property type="nucleotide sequence ID" value="XM_022013643.1"/>
</dbReference>
<dbReference type="Gene3D" id="1.20.200.10">
    <property type="entry name" value="Fumarase/aspartase (Central domain)"/>
    <property type="match status" value="1"/>
</dbReference>